<proteinExistence type="predicted"/>
<dbReference type="EMBL" id="MU839827">
    <property type="protein sequence ID" value="KAK1760685.1"/>
    <property type="molecule type" value="Genomic_DNA"/>
</dbReference>
<dbReference type="AlphaFoldDB" id="A0AAJ0BLX0"/>
<accession>A0AAJ0BLX0</accession>
<feature type="compositionally biased region" description="Low complexity" evidence="1">
    <location>
        <begin position="34"/>
        <end position="47"/>
    </location>
</feature>
<keyword evidence="3" id="KW-1185">Reference proteome</keyword>
<organism evidence="2 3">
    <name type="scientific">Echria macrotheca</name>
    <dbReference type="NCBI Taxonomy" id="438768"/>
    <lineage>
        <taxon>Eukaryota</taxon>
        <taxon>Fungi</taxon>
        <taxon>Dikarya</taxon>
        <taxon>Ascomycota</taxon>
        <taxon>Pezizomycotina</taxon>
        <taxon>Sordariomycetes</taxon>
        <taxon>Sordariomycetidae</taxon>
        <taxon>Sordariales</taxon>
        <taxon>Schizotheciaceae</taxon>
        <taxon>Echria</taxon>
    </lineage>
</organism>
<comment type="caution">
    <text evidence="2">The sequence shown here is derived from an EMBL/GenBank/DDBJ whole genome shotgun (WGS) entry which is preliminary data.</text>
</comment>
<gene>
    <name evidence="2" type="ORF">QBC47DRAFT_12064</name>
</gene>
<name>A0AAJ0BLX0_9PEZI</name>
<evidence type="ECO:0000256" key="1">
    <source>
        <dbReference type="SAM" id="MobiDB-lite"/>
    </source>
</evidence>
<sequence length="200" mass="22073">MTWFERYGGLPVLNLRSLSLLAKWAVPSSDGGEPPSLSLSPRSPSLRRPTRRQAFLSLACADRGEWRPCCLSSPCLDLEKFHRLSINCQTLTPGRTESPSQSILRPREWIAGASMARGSREAGRQDVKVDLTRRHEPSAGQASGPTWPWPTGFEPKPVSYVGFRLTSGTSPLDDGHPVCIGSIRGAFRKEICIIHTRIIP</sequence>
<feature type="region of interest" description="Disordered" evidence="1">
    <location>
        <begin position="27"/>
        <end position="48"/>
    </location>
</feature>
<dbReference type="Proteomes" id="UP001239445">
    <property type="component" value="Unassembled WGS sequence"/>
</dbReference>
<reference evidence="2" key="1">
    <citation type="submission" date="2023-06" db="EMBL/GenBank/DDBJ databases">
        <title>Genome-scale phylogeny and comparative genomics of the fungal order Sordariales.</title>
        <authorList>
            <consortium name="Lawrence Berkeley National Laboratory"/>
            <person name="Hensen N."/>
            <person name="Bonometti L."/>
            <person name="Westerberg I."/>
            <person name="Brannstrom I.O."/>
            <person name="Guillou S."/>
            <person name="Cros-Aarteil S."/>
            <person name="Calhoun S."/>
            <person name="Haridas S."/>
            <person name="Kuo A."/>
            <person name="Mondo S."/>
            <person name="Pangilinan J."/>
            <person name="Riley R."/>
            <person name="Labutti K."/>
            <person name="Andreopoulos B."/>
            <person name="Lipzen A."/>
            <person name="Chen C."/>
            <person name="Yanf M."/>
            <person name="Daum C."/>
            <person name="Ng V."/>
            <person name="Clum A."/>
            <person name="Steindorff A."/>
            <person name="Ohm R."/>
            <person name="Martin F."/>
            <person name="Silar P."/>
            <person name="Natvig D."/>
            <person name="Lalanne C."/>
            <person name="Gautier V."/>
            <person name="Ament-Velasquez S.L."/>
            <person name="Kruys A."/>
            <person name="Hutchinson M.I."/>
            <person name="Powell A.J."/>
            <person name="Barry K."/>
            <person name="Miller A.N."/>
            <person name="Grigoriev I.V."/>
            <person name="Debuchy R."/>
            <person name="Gladieux P."/>
            <person name="Thoren M.H."/>
            <person name="Johannesson H."/>
        </authorList>
    </citation>
    <scope>NUCLEOTIDE SEQUENCE</scope>
    <source>
        <strain evidence="2">PSN4</strain>
    </source>
</reference>
<evidence type="ECO:0000313" key="2">
    <source>
        <dbReference type="EMBL" id="KAK1760685.1"/>
    </source>
</evidence>
<evidence type="ECO:0000313" key="3">
    <source>
        <dbReference type="Proteomes" id="UP001239445"/>
    </source>
</evidence>
<protein>
    <submittedName>
        <fullName evidence="2">Uncharacterized protein</fullName>
    </submittedName>
</protein>